<accession>A0A125W3A0</accession>
<evidence type="ECO:0000256" key="2">
    <source>
        <dbReference type="ARBA" id="ARBA00023125"/>
    </source>
</evidence>
<dbReference type="HOGENOM" id="CLU_055769_0_4_9"/>
<dbReference type="Gene3D" id="3.40.50.10490">
    <property type="entry name" value="Glucose-6-phosphate isomerase like protein, domain 1"/>
    <property type="match status" value="1"/>
</dbReference>
<comment type="caution">
    <text evidence="6">The sequence shown here is derived from an EMBL/GenBank/DDBJ whole genome shotgun (WGS) entry which is preliminary data.</text>
</comment>
<dbReference type="InterPro" id="IPR009057">
    <property type="entry name" value="Homeodomain-like_sf"/>
</dbReference>
<dbReference type="AlphaFoldDB" id="A0A125W3A0"/>
<dbReference type="GO" id="GO:0003700">
    <property type="term" value="F:DNA-binding transcription factor activity"/>
    <property type="evidence" value="ECO:0007669"/>
    <property type="project" value="InterPro"/>
</dbReference>
<evidence type="ECO:0000259" key="4">
    <source>
        <dbReference type="PROSITE" id="PS51071"/>
    </source>
</evidence>
<dbReference type="EMBL" id="AEBR01000095">
    <property type="protein sequence ID" value="EFM81757.1"/>
    <property type="molecule type" value="Genomic_DNA"/>
</dbReference>
<evidence type="ECO:0000259" key="5">
    <source>
        <dbReference type="PROSITE" id="PS51464"/>
    </source>
</evidence>
<dbReference type="Proteomes" id="UP000004846">
    <property type="component" value="Unassembled WGS sequence"/>
</dbReference>
<feature type="domain" description="SIS" evidence="5">
    <location>
        <begin position="131"/>
        <end position="271"/>
    </location>
</feature>
<keyword evidence="3" id="KW-0804">Transcription</keyword>
<organism evidence="6 7">
    <name type="scientific">Enterococcus faecalis TX4248</name>
    <dbReference type="NCBI Taxonomy" id="749495"/>
    <lineage>
        <taxon>Bacteria</taxon>
        <taxon>Bacillati</taxon>
        <taxon>Bacillota</taxon>
        <taxon>Bacilli</taxon>
        <taxon>Lactobacillales</taxon>
        <taxon>Enterococcaceae</taxon>
        <taxon>Enterococcus</taxon>
    </lineage>
</organism>
<dbReference type="GO" id="GO:0097367">
    <property type="term" value="F:carbohydrate derivative binding"/>
    <property type="evidence" value="ECO:0007669"/>
    <property type="project" value="InterPro"/>
</dbReference>
<dbReference type="GeneID" id="60892389"/>
<dbReference type="PROSITE" id="PS51071">
    <property type="entry name" value="HTH_RPIR"/>
    <property type="match status" value="1"/>
</dbReference>
<dbReference type="PROSITE" id="PS51464">
    <property type="entry name" value="SIS"/>
    <property type="match status" value="1"/>
</dbReference>
<dbReference type="PANTHER" id="PTHR30514:SF1">
    <property type="entry name" value="HTH-TYPE TRANSCRIPTIONAL REGULATOR HEXR-RELATED"/>
    <property type="match status" value="1"/>
</dbReference>
<name>A0A125W3A0_ENTFL</name>
<dbReference type="InterPro" id="IPR035472">
    <property type="entry name" value="RpiR-like_SIS"/>
</dbReference>
<dbReference type="PANTHER" id="PTHR30514">
    <property type="entry name" value="GLUCOKINASE"/>
    <property type="match status" value="1"/>
</dbReference>
<dbReference type="InterPro" id="IPR036388">
    <property type="entry name" value="WH-like_DNA-bd_sf"/>
</dbReference>
<evidence type="ECO:0000256" key="1">
    <source>
        <dbReference type="ARBA" id="ARBA00023015"/>
    </source>
</evidence>
<dbReference type="SUPFAM" id="SSF46689">
    <property type="entry name" value="Homeodomain-like"/>
    <property type="match status" value="1"/>
</dbReference>
<evidence type="ECO:0000256" key="3">
    <source>
        <dbReference type="ARBA" id="ARBA00023163"/>
    </source>
</evidence>
<dbReference type="CDD" id="cd05013">
    <property type="entry name" value="SIS_RpiR"/>
    <property type="match status" value="1"/>
</dbReference>
<keyword evidence="1" id="KW-0805">Transcription regulation</keyword>
<dbReference type="InterPro" id="IPR047640">
    <property type="entry name" value="RpiR-like"/>
</dbReference>
<dbReference type="RefSeq" id="WP_002383224.1">
    <property type="nucleotide sequence ID" value="NZ_GL454482.1"/>
</dbReference>
<proteinExistence type="predicted"/>
<dbReference type="Gene3D" id="1.10.10.10">
    <property type="entry name" value="Winged helix-like DNA-binding domain superfamily/Winged helix DNA-binding domain"/>
    <property type="match status" value="1"/>
</dbReference>
<evidence type="ECO:0000313" key="6">
    <source>
        <dbReference type="EMBL" id="EFM81757.1"/>
    </source>
</evidence>
<feature type="domain" description="HTH rpiR-type" evidence="4">
    <location>
        <begin position="4"/>
        <end position="80"/>
    </location>
</feature>
<dbReference type="Pfam" id="PF01380">
    <property type="entry name" value="SIS"/>
    <property type="match status" value="1"/>
</dbReference>
<protein>
    <submittedName>
        <fullName evidence="6">SIS domain protein</fullName>
    </submittedName>
</protein>
<keyword evidence="2" id="KW-0238">DNA-binding</keyword>
<dbReference type="InterPro" id="IPR046348">
    <property type="entry name" value="SIS_dom_sf"/>
</dbReference>
<dbReference type="InterPro" id="IPR001347">
    <property type="entry name" value="SIS_dom"/>
</dbReference>
<dbReference type="InterPro" id="IPR000281">
    <property type="entry name" value="HTH_RpiR"/>
</dbReference>
<sequence>MKNHYLDQRIRIKKPNLSLTEKKISDYFVHSESLLTQMTLESLANEIGVSQSSVYQFVKKIGYSGFQEFKIDIARNSNYQPTFQNVNSVNGADDISPDDDSITIAKKVLQANIYSLSNATQFLTKELLDNVLALMYSAKTLHFFGQGGSSIVAFDSFHKFIRTNYRCNYIFDYHMQLSFVTKLTSEDCVFIFSHSGKTKESINLARQVKKTNAKMITLTGNSGSELAGLSDEAIIVVTEEGLFRAESLASRISYLTVMDILYTNTMYHNFDQNADSLKKIRDNISTTKTDPHYLS</sequence>
<dbReference type="GO" id="GO:1901135">
    <property type="term" value="P:carbohydrate derivative metabolic process"/>
    <property type="evidence" value="ECO:0007669"/>
    <property type="project" value="InterPro"/>
</dbReference>
<evidence type="ECO:0000313" key="7">
    <source>
        <dbReference type="Proteomes" id="UP000004846"/>
    </source>
</evidence>
<reference evidence="6 7" key="1">
    <citation type="submission" date="2010-07" db="EMBL/GenBank/DDBJ databases">
        <authorList>
            <person name="Sid Ahmed O."/>
        </authorList>
    </citation>
    <scope>NUCLEOTIDE SEQUENCE [LARGE SCALE GENOMIC DNA]</scope>
    <source>
        <strain evidence="6 7">TX4248</strain>
    </source>
</reference>
<gene>
    <name evidence="6" type="ORF">HMPREF9498_02642</name>
</gene>
<dbReference type="GO" id="GO:0003677">
    <property type="term" value="F:DNA binding"/>
    <property type="evidence" value="ECO:0007669"/>
    <property type="project" value="UniProtKB-KW"/>
</dbReference>
<dbReference type="SUPFAM" id="SSF53697">
    <property type="entry name" value="SIS domain"/>
    <property type="match status" value="1"/>
</dbReference>
<dbReference type="Pfam" id="PF01418">
    <property type="entry name" value="HTH_6"/>
    <property type="match status" value="1"/>
</dbReference>